<keyword evidence="3" id="KW-1185">Reference proteome</keyword>
<feature type="region of interest" description="Disordered" evidence="1">
    <location>
        <begin position="23"/>
        <end position="48"/>
    </location>
</feature>
<gene>
    <name evidence="2" type="ORF">Pmani_010765</name>
</gene>
<comment type="caution">
    <text evidence="2">The sequence shown here is derived from an EMBL/GenBank/DDBJ whole genome shotgun (WGS) entry which is preliminary data.</text>
</comment>
<reference evidence="2" key="1">
    <citation type="submission" date="2023-11" db="EMBL/GenBank/DDBJ databases">
        <title>Genome assemblies of two species of porcelain crab, Petrolisthes cinctipes and Petrolisthes manimaculis (Anomura: Porcellanidae).</title>
        <authorList>
            <person name="Angst P."/>
        </authorList>
    </citation>
    <scope>NUCLEOTIDE SEQUENCE</scope>
    <source>
        <strain evidence="2">PB745_02</strain>
        <tissue evidence="2">Gill</tissue>
    </source>
</reference>
<dbReference type="Proteomes" id="UP001292094">
    <property type="component" value="Unassembled WGS sequence"/>
</dbReference>
<sequence length="116" mass="13062">MDYRAYCLYHHHHLQHPTLLHHPIPNLTPTSPSLLPPPPPTTPNTPPPYTQLNTLQAPLTTASTNHYFLQQHTTNTPSLHPTQHPDLYTPTLHMLSLSTPVPLNPILYCDNSTSKI</sequence>
<protein>
    <submittedName>
        <fullName evidence="2">Uncharacterized protein</fullName>
    </submittedName>
</protein>
<dbReference type="AlphaFoldDB" id="A0AAE1UBP5"/>
<evidence type="ECO:0000313" key="3">
    <source>
        <dbReference type="Proteomes" id="UP001292094"/>
    </source>
</evidence>
<proteinExistence type="predicted"/>
<feature type="compositionally biased region" description="Pro residues" evidence="1">
    <location>
        <begin position="34"/>
        <end position="48"/>
    </location>
</feature>
<evidence type="ECO:0000313" key="2">
    <source>
        <dbReference type="EMBL" id="KAK4318228.1"/>
    </source>
</evidence>
<feature type="compositionally biased region" description="Low complexity" evidence="1">
    <location>
        <begin position="23"/>
        <end position="33"/>
    </location>
</feature>
<dbReference type="EMBL" id="JAWZYT010000853">
    <property type="protein sequence ID" value="KAK4318228.1"/>
    <property type="molecule type" value="Genomic_DNA"/>
</dbReference>
<accession>A0AAE1UBP5</accession>
<evidence type="ECO:0000256" key="1">
    <source>
        <dbReference type="SAM" id="MobiDB-lite"/>
    </source>
</evidence>
<organism evidence="2 3">
    <name type="scientific">Petrolisthes manimaculis</name>
    <dbReference type="NCBI Taxonomy" id="1843537"/>
    <lineage>
        <taxon>Eukaryota</taxon>
        <taxon>Metazoa</taxon>
        <taxon>Ecdysozoa</taxon>
        <taxon>Arthropoda</taxon>
        <taxon>Crustacea</taxon>
        <taxon>Multicrustacea</taxon>
        <taxon>Malacostraca</taxon>
        <taxon>Eumalacostraca</taxon>
        <taxon>Eucarida</taxon>
        <taxon>Decapoda</taxon>
        <taxon>Pleocyemata</taxon>
        <taxon>Anomura</taxon>
        <taxon>Galatheoidea</taxon>
        <taxon>Porcellanidae</taxon>
        <taxon>Petrolisthes</taxon>
    </lineage>
</organism>
<name>A0AAE1UBP5_9EUCA</name>